<protein>
    <recommendedName>
        <fullName evidence="1">Ketopantoate reductase C-terminal domain-containing protein</fullName>
    </recommendedName>
</protein>
<dbReference type="OrthoDB" id="9800163at2"/>
<evidence type="ECO:0000313" key="3">
    <source>
        <dbReference type="Proteomes" id="UP000256373"/>
    </source>
</evidence>
<feature type="domain" description="Ketopantoate reductase C-terminal" evidence="1">
    <location>
        <begin position="2"/>
        <end position="101"/>
    </location>
</feature>
<dbReference type="RefSeq" id="WP_115830088.1">
    <property type="nucleotide sequence ID" value="NZ_QNUL01000004.1"/>
</dbReference>
<sequence length="106" mass="11626">MDNGVFYRNESTLEIGKSVTDECLSVARHYGIQLTHDDVLQNVLAISRSSDGQNISTYQDILNKRQTEIESFNFAVAAAATQIGNVSVPLTSLLGQLVKIKSELPK</sequence>
<dbReference type="Pfam" id="PF08546">
    <property type="entry name" value="ApbA_C"/>
    <property type="match status" value="1"/>
</dbReference>
<comment type="caution">
    <text evidence="2">The sequence shown here is derived from an EMBL/GenBank/DDBJ whole genome shotgun (WGS) entry which is preliminary data.</text>
</comment>
<dbReference type="EMBL" id="QNUL01000004">
    <property type="protein sequence ID" value="REA62791.1"/>
    <property type="molecule type" value="Genomic_DNA"/>
</dbReference>
<evidence type="ECO:0000313" key="2">
    <source>
        <dbReference type="EMBL" id="REA62791.1"/>
    </source>
</evidence>
<gene>
    <name evidence="2" type="ORF">DSL64_07670</name>
</gene>
<name>A0A3D8YE54_9BACT</name>
<accession>A0A3D8YE54</accession>
<proteinExistence type="predicted"/>
<dbReference type="InterPro" id="IPR013752">
    <property type="entry name" value="KPA_reductase"/>
</dbReference>
<dbReference type="InterPro" id="IPR008927">
    <property type="entry name" value="6-PGluconate_DH-like_C_sf"/>
</dbReference>
<evidence type="ECO:0000259" key="1">
    <source>
        <dbReference type="Pfam" id="PF08546"/>
    </source>
</evidence>
<dbReference type="Proteomes" id="UP000256373">
    <property type="component" value="Unassembled WGS sequence"/>
</dbReference>
<keyword evidence="3" id="KW-1185">Reference proteome</keyword>
<reference evidence="2 3" key="1">
    <citation type="submission" date="2018-07" db="EMBL/GenBank/DDBJ databases">
        <title>Dyadobacter roseus sp. nov., isolated from rose rhizosphere soil.</title>
        <authorList>
            <person name="Chen L."/>
        </authorList>
    </citation>
    <scope>NUCLEOTIDE SEQUENCE [LARGE SCALE GENOMIC DNA]</scope>
    <source>
        <strain evidence="2 3">RS19</strain>
    </source>
</reference>
<dbReference type="SUPFAM" id="SSF48179">
    <property type="entry name" value="6-phosphogluconate dehydrogenase C-terminal domain-like"/>
    <property type="match status" value="1"/>
</dbReference>
<organism evidence="2 3">
    <name type="scientific">Dyadobacter luteus</name>
    <dbReference type="NCBI Taxonomy" id="2259619"/>
    <lineage>
        <taxon>Bacteria</taxon>
        <taxon>Pseudomonadati</taxon>
        <taxon>Bacteroidota</taxon>
        <taxon>Cytophagia</taxon>
        <taxon>Cytophagales</taxon>
        <taxon>Spirosomataceae</taxon>
        <taxon>Dyadobacter</taxon>
    </lineage>
</organism>
<dbReference type="AlphaFoldDB" id="A0A3D8YE54"/>
<dbReference type="Gene3D" id="1.10.1040.10">
    <property type="entry name" value="N-(1-d-carboxylethyl)-l-norvaline Dehydrogenase, domain 2"/>
    <property type="match status" value="1"/>
</dbReference>
<dbReference type="InterPro" id="IPR013328">
    <property type="entry name" value="6PGD_dom2"/>
</dbReference>